<proteinExistence type="predicted"/>
<dbReference type="SUPFAM" id="SSF52096">
    <property type="entry name" value="ClpP/crotonase"/>
    <property type="match status" value="1"/>
</dbReference>
<evidence type="ECO:0008006" key="4">
    <source>
        <dbReference type="Google" id="ProtNLM"/>
    </source>
</evidence>
<accession>A0ABV4GRQ4</accession>
<gene>
    <name evidence="2" type="ORF">ABH992_007014</name>
</gene>
<feature type="chain" id="PRO_5047183657" description="Periplasmic protein" evidence="1">
    <location>
        <begin position="28"/>
        <end position="356"/>
    </location>
</feature>
<reference evidence="2 3" key="1">
    <citation type="submission" date="2024-07" db="EMBL/GenBank/DDBJ databases">
        <title>Genomic Encyclopedia of Type Strains, Phase V (KMG-V): Genome sequencing to study the core and pangenomes of soil and plant-associated prokaryotes.</title>
        <authorList>
            <person name="Whitman W."/>
        </authorList>
    </citation>
    <scope>NUCLEOTIDE SEQUENCE [LARGE SCALE GENOMIC DNA]</scope>
    <source>
        <strain evidence="2 3">USDA 222</strain>
    </source>
</reference>
<organism evidence="2 3">
    <name type="scientific">Bradyrhizobium yuanmingense</name>
    <dbReference type="NCBI Taxonomy" id="108015"/>
    <lineage>
        <taxon>Bacteria</taxon>
        <taxon>Pseudomonadati</taxon>
        <taxon>Pseudomonadota</taxon>
        <taxon>Alphaproteobacteria</taxon>
        <taxon>Hyphomicrobiales</taxon>
        <taxon>Nitrobacteraceae</taxon>
        <taxon>Bradyrhizobium</taxon>
    </lineage>
</organism>
<dbReference type="Proteomes" id="UP001565474">
    <property type="component" value="Unassembled WGS sequence"/>
</dbReference>
<comment type="caution">
    <text evidence="2">The sequence shown here is derived from an EMBL/GenBank/DDBJ whole genome shotgun (WGS) entry which is preliminary data.</text>
</comment>
<evidence type="ECO:0000256" key="1">
    <source>
        <dbReference type="SAM" id="SignalP"/>
    </source>
</evidence>
<evidence type="ECO:0000313" key="3">
    <source>
        <dbReference type="Proteomes" id="UP001565474"/>
    </source>
</evidence>
<sequence>MAKLGKGRRKIYALALVLAFQSGSADAQSNMTVKGFPPELPVEIAGNQWFVFLDGDIDPDAPQRFERYVTQNQIPDRSVVYLNSPGGSLVAGMELGRLFRKYGFSTDIGRKSPFSAKRFDIDKGGCYSACAYAYLGGQFRYLNQGSRYGVHQFKSLHASDGVEGTAQVVSALAVEYIRSMDVDPDLFTLSAAASANGMHEIDKATLERLNVVNNGRTRPVWTIESTDGQLYLKGQRTTAESGINKFILYCEGRRAVLLAIFDALRRDTELMNMAAHSLLIDSQVYPMSADSKRIQNGLFNVVYKLSQKEIVALRKGENVGVAVQAAYDAPIFLGFEGMSIGSGKPKLIGMLNQCVR</sequence>
<evidence type="ECO:0000313" key="2">
    <source>
        <dbReference type="EMBL" id="MEY9474615.1"/>
    </source>
</evidence>
<protein>
    <recommendedName>
        <fullName evidence="4">Periplasmic protein</fullName>
    </recommendedName>
</protein>
<keyword evidence="1" id="KW-0732">Signal</keyword>
<keyword evidence="3" id="KW-1185">Reference proteome</keyword>
<dbReference type="EMBL" id="JBGBZN010000002">
    <property type="protein sequence ID" value="MEY9474615.1"/>
    <property type="molecule type" value="Genomic_DNA"/>
</dbReference>
<dbReference type="Gene3D" id="3.90.226.10">
    <property type="entry name" value="2-enoyl-CoA Hydratase, Chain A, domain 1"/>
    <property type="match status" value="1"/>
</dbReference>
<dbReference type="RefSeq" id="WP_036039126.1">
    <property type="nucleotide sequence ID" value="NZ_JBGBYD010000002.1"/>
</dbReference>
<dbReference type="InterPro" id="IPR029045">
    <property type="entry name" value="ClpP/crotonase-like_dom_sf"/>
</dbReference>
<feature type="signal peptide" evidence="1">
    <location>
        <begin position="1"/>
        <end position="27"/>
    </location>
</feature>
<name>A0ABV4GRQ4_9BRAD</name>